<dbReference type="Proteomes" id="UP001144204">
    <property type="component" value="Unassembled WGS sequence"/>
</dbReference>
<name>A0A9W6ESV8_9LACO</name>
<proteinExistence type="predicted"/>
<protein>
    <submittedName>
        <fullName evidence="2">Aggregation promoting protein</fullName>
    </submittedName>
</protein>
<evidence type="ECO:0000313" key="3">
    <source>
        <dbReference type="Proteomes" id="UP001144204"/>
    </source>
</evidence>
<organism evidence="2 3">
    <name type="scientific">Philodulcilactobacillus myokoensis</name>
    <dbReference type="NCBI Taxonomy" id="2929573"/>
    <lineage>
        <taxon>Bacteria</taxon>
        <taxon>Bacillati</taxon>
        <taxon>Bacillota</taxon>
        <taxon>Bacilli</taxon>
        <taxon>Lactobacillales</taxon>
        <taxon>Lactobacillaceae</taxon>
        <taxon>Philodulcilactobacillus</taxon>
    </lineage>
</organism>
<comment type="caution">
    <text evidence="2">The sequence shown here is derived from an EMBL/GenBank/DDBJ whole genome shotgun (WGS) entry which is preliminary data.</text>
</comment>
<reference evidence="2" key="2">
    <citation type="journal article" date="2023" name="PLoS ONE">
        <title>Philodulcilactobacillus myokoensis gen. nov., sp. nov., a fructophilic, acidophilic, and agar-phobic lactic acid bacterium isolated from fermented vegetable extracts.</title>
        <authorList>
            <person name="Kouya T."/>
            <person name="Ishiyama Y."/>
            <person name="Ohashi S."/>
            <person name="Kumakubo R."/>
            <person name="Yamazaki T."/>
            <person name="Otaki T."/>
        </authorList>
    </citation>
    <scope>NUCLEOTIDE SEQUENCE</scope>
    <source>
        <strain evidence="2">WR16-4</strain>
    </source>
</reference>
<accession>A0A9W6ESV8</accession>
<feature type="signal peptide" evidence="1">
    <location>
        <begin position="1"/>
        <end position="28"/>
    </location>
</feature>
<dbReference type="EMBL" id="BRPL01000002">
    <property type="protein sequence ID" value="GLB46539.1"/>
    <property type="molecule type" value="Genomic_DNA"/>
</dbReference>
<reference evidence="2" key="1">
    <citation type="submission" date="2022-07" db="EMBL/GenBank/DDBJ databases">
        <authorList>
            <person name="Kouya T."/>
            <person name="Ishiyama Y."/>
        </authorList>
    </citation>
    <scope>NUCLEOTIDE SEQUENCE</scope>
    <source>
        <strain evidence="2">WR16-4</strain>
    </source>
</reference>
<feature type="chain" id="PRO_5040910227" evidence="1">
    <location>
        <begin position="29"/>
        <end position="137"/>
    </location>
</feature>
<evidence type="ECO:0000313" key="2">
    <source>
        <dbReference type="EMBL" id="GLB46539.1"/>
    </source>
</evidence>
<evidence type="ECO:0000256" key="1">
    <source>
        <dbReference type="SAM" id="SignalP"/>
    </source>
</evidence>
<dbReference type="AlphaFoldDB" id="A0A9W6ESV8"/>
<keyword evidence="1" id="KW-0732">Signal</keyword>
<sequence>MKSVKTNLKKSFLILVSTMSLFTTVVGANNAIHPTNANAKTTKTHHSAYDGHYWMKFAESKLSKKQVAARRWISFHESTNRYHAQNGHCYGKFQLDLGYLHHNFTPKNQELTANKYVAHRYGTWIHAKHFWQAHHWY</sequence>
<gene>
    <name evidence="2" type="primary">lysM</name>
    <name evidence="2" type="ORF">WR164_05180</name>
</gene>
<keyword evidence="3" id="KW-1185">Reference proteome</keyword>